<keyword evidence="2" id="KW-0762">Sugar transport</keyword>
<keyword evidence="2" id="KW-0813">Transport</keyword>
<accession>A0A2I0VQL5</accession>
<dbReference type="Proteomes" id="UP000233837">
    <property type="component" value="Unassembled WGS sequence"/>
</dbReference>
<gene>
    <name evidence="2" type="primary">SWEET6B</name>
    <name evidence="2" type="ORF">MA16_Dca009741</name>
</gene>
<keyword evidence="3" id="KW-1185">Reference proteome</keyword>
<keyword evidence="1" id="KW-1133">Transmembrane helix</keyword>
<reference evidence="2 3" key="1">
    <citation type="journal article" date="2016" name="Sci. Rep.">
        <title>The Dendrobium catenatum Lindl. genome sequence provides insights into polysaccharide synthase, floral development and adaptive evolution.</title>
        <authorList>
            <person name="Zhang G.Q."/>
            <person name="Xu Q."/>
            <person name="Bian C."/>
            <person name="Tsai W.C."/>
            <person name="Yeh C.M."/>
            <person name="Liu K.W."/>
            <person name="Yoshida K."/>
            <person name="Zhang L.S."/>
            <person name="Chang S.B."/>
            <person name="Chen F."/>
            <person name="Shi Y."/>
            <person name="Su Y.Y."/>
            <person name="Zhang Y.Q."/>
            <person name="Chen L.J."/>
            <person name="Yin Y."/>
            <person name="Lin M."/>
            <person name="Huang H."/>
            <person name="Deng H."/>
            <person name="Wang Z.W."/>
            <person name="Zhu S.L."/>
            <person name="Zhao X."/>
            <person name="Deng C."/>
            <person name="Niu S.C."/>
            <person name="Huang J."/>
            <person name="Wang M."/>
            <person name="Liu G.H."/>
            <person name="Yang H.J."/>
            <person name="Xiao X.J."/>
            <person name="Hsiao Y.Y."/>
            <person name="Wu W.L."/>
            <person name="Chen Y.Y."/>
            <person name="Mitsuda N."/>
            <person name="Ohme-Takagi M."/>
            <person name="Luo Y.B."/>
            <person name="Van de Peer Y."/>
            <person name="Liu Z.J."/>
        </authorList>
    </citation>
    <scope>NUCLEOTIDE SEQUENCE [LARGE SCALE GENOMIC DNA]</scope>
    <source>
        <tissue evidence="2">The whole plant</tissue>
    </source>
</reference>
<dbReference type="STRING" id="906689.A0A2I0VQL5"/>
<sequence length="282" mass="31071">MIELIYIFIYLLYSDGSRRIKALLLLFIDIAFIATVAAIVLSIFESHERRTLIVGILCKNSKSFKDVLSGSVSAVFPDCRVSTIRGMPALWFSEDEFFHLAKPFEFALVGKFLLKRPFIAPSTDSPVLLDVPIGLGVDALPDIGFGVVLSPGCAPVEPVVMSGDLDLPVVDVNTAVYVLVENLSEVSESSNQFVNDPVHVVEMINVVNSLSCDRSDQRDWLNGSFDGDFVSDQSDFGFMSSDFCGGSNLGNDFSLVRVNVRHSKVSRGRGYGMGRDRGRRRR</sequence>
<feature type="transmembrane region" description="Helical" evidence="1">
    <location>
        <begin position="20"/>
        <end position="44"/>
    </location>
</feature>
<dbReference type="AlphaFoldDB" id="A0A2I0VQL5"/>
<protein>
    <submittedName>
        <fullName evidence="2">Bidirectional sugar transporter SWEET6b</fullName>
    </submittedName>
</protein>
<reference evidence="2 3" key="2">
    <citation type="journal article" date="2017" name="Nature">
        <title>The Apostasia genome and the evolution of orchids.</title>
        <authorList>
            <person name="Zhang G.Q."/>
            <person name="Liu K.W."/>
            <person name="Li Z."/>
            <person name="Lohaus R."/>
            <person name="Hsiao Y.Y."/>
            <person name="Niu S.C."/>
            <person name="Wang J.Y."/>
            <person name="Lin Y.C."/>
            <person name="Xu Q."/>
            <person name="Chen L.J."/>
            <person name="Yoshida K."/>
            <person name="Fujiwara S."/>
            <person name="Wang Z.W."/>
            <person name="Zhang Y.Q."/>
            <person name="Mitsuda N."/>
            <person name="Wang M."/>
            <person name="Liu G.H."/>
            <person name="Pecoraro L."/>
            <person name="Huang H.X."/>
            <person name="Xiao X.J."/>
            <person name="Lin M."/>
            <person name="Wu X.Y."/>
            <person name="Wu W.L."/>
            <person name="Chen Y.Y."/>
            <person name="Chang S.B."/>
            <person name="Sakamoto S."/>
            <person name="Ohme-Takagi M."/>
            <person name="Yagi M."/>
            <person name="Zeng S.J."/>
            <person name="Shen C.Y."/>
            <person name="Yeh C.M."/>
            <person name="Luo Y.B."/>
            <person name="Tsai W.C."/>
            <person name="Van de Peer Y."/>
            <person name="Liu Z.J."/>
        </authorList>
    </citation>
    <scope>NUCLEOTIDE SEQUENCE [LARGE SCALE GENOMIC DNA]</scope>
    <source>
        <tissue evidence="2">The whole plant</tissue>
    </source>
</reference>
<keyword evidence="1" id="KW-0472">Membrane</keyword>
<keyword evidence="1" id="KW-0812">Transmembrane</keyword>
<evidence type="ECO:0000313" key="2">
    <source>
        <dbReference type="EMBL" id="PKU65704.1"/>
    </source>
</evidence>
<evidence type="ECO:0000313" key="3">
    <source>
        <dbReference type="Proteomes" id="UP000233837"/>
    </source>
</evidence>
<dbReference type="EMBL" id="KZ503318">
    <property type="protein sequence ID" value="PKU65704.1"/>
    <property type="molecule type" value="Genomic_DNA"/>
</dbReference>
<proteinExistence type="predicted"/>
<organism evidence="2 3">
    <name type="scientific">Dendrobium catenatum</name>
    <dbReference type="NCBI Taxonomy" id="906689"/>
    <lineage>
        <taxon>Eukaryota</taxon>
        <taxon>Viridiplantae</taxon>
        <taxon>Streptophyta</taxon>
        <taxon>Embryophyta</taxon>
        <taxon>Tracheophyta</taxon>
        <taxon>Spermatophyta</taxon>
        <taxon>Magnoliopsida</taxon>
        <taxon>Liliopsida</taxon>
        <taxon>Asparagales</taxon>
        <taxon>Orchidaceae</taxon>
        <taxon>Epidendroideae</taxon>
        <taxon>Malaxideae</taxon>
        <taxon>Dendrobiinae</taxon>
        <taxon>Dendrobium</taxon>
    </lineage>
</organism>
<name>A0A2I0VQL5_9ASPA</name>
<evidence type="ECO:0000256" key="1">
    <source>
        <dbReference type="SAM" id="Phobius"/>
    </source>
</evidence>